<gene>
    <name evidence="1" type="ORF">ATANTOWER_021462</name>
</gene>
<sequence length="110" mass="12070">MKNYSSDQATFFHCSVVLRSPHKLIVGVLSGGHGVSMDILTELWLCSPISNKIQHTLYFDTFLSDQQKCISAFKLQSVGLDHTAQPSLPTGISEPQLSLTLDPITCSDEC</sequence>
<accession>A0ABU7B1C7</accession>
<organism evidence="1 2">
    <name type="scientific">Ataeniobius toweri</name>
    <dbReference type="NCBI Taxonomy" id="208326"/>
    <lineage>
        <taxon>Eukaryota</taxon>
        <taxon>Metazoa</taxon>
        <taxon>Chordata</taxon>
        <taxon>Craniata</taxon>
        <taxon>Vertebrata</taxon>
        <taxon>Euteleostomi</taxon>
        <taxon>Actinopterygii</taxon>
        <taxon>Neopterygii</taxon>
        <taxon>Teleostei</taxon>
        <taxon>Neoteleostei</taxon>
        <taxon>Acanthomorphata</taxon>
        <taxon>Ovalentaria</taxon>
        <taxon>Atherinomorphae</taxon>
        <taxon>Cyprinodontiformes</taxon>
        <taxon>Goodeidae</taxon>
        <taxon>Ataeniobius</taxon>
    </lineage>
</organism>
<keyword evidence="2" id="KW-1185">Reference proteome</keyword>
<proteinExistence type="predicted"/>
<name>A0ABU7B1C7_9TELE</name>
<evidence type="ECO:0000313" key="2">
    <source>
        <dbReference type="Proteomes" id="UP001345963"/>
    </source>
</evidence>
<comment type="caution">
    <text evidence="1">The sequence shown here is derived from an EMBL/GenBank/DDBJ whole genome shotgun (WGS) entry which is preliminary data.</text>
</comment>
<protein>
    <submittedName>
        <fullName evidence="1">Uncharacterized protein</fullName>
    </submittedName>
</protein>
<dbReference type="Proteomes" id="UP001345963">
    <property type="component" value="Unassembled WGS sequence"/>
</dbReference>
<reference evidence="1 2" key="1">
    <citation type="submission" date="2021-07" db="EMBL/GenBank/DDBJ databases">
        <authorList>
            <person name="Palmer J.M."/>
        </authorList>
    </citation>
    <scope>NUCLEOTIDE SEQUENCE [LARGE SCALE GENOMIC DNA]</scope>
    <source>
        <strain evidence="1 2">AT_MEX2019</strain>
        <tissue evidence="1">Muscle</tissue>
    </source>
</reference>
<evidence type="ECO:0000313" key="1">
    <source>
        <dbReference type="EMBL" id="MED6243508.1"/>
    </source>
</evidence>
<dbReference type="EMBL" id="JAHUTI010034109">
    <property type="protein sequence ID" value="MED6243508.1"/>
    <property type="molecule type" value="Genomic_DNA"/>
</dbReference>